<feature type="transmembrane region" description="Helical" evidence="1">
    <location>
        <begin position="116"/>
        <end position="135"/>
    </location>
</feature>
<protein>
    <recommendedName>
        <fullName evidence="4">DUF2628 domain-containing protein</fullName>
    </recommendedName>
</protein>
<evidence type="ECO:0000313" key="3">
    <source>
        <dbReference type="Proteomes" id="UP000718564"/>
    </source>
</evidence>
<keyword evidence="1" id="KW-0812">Transmembrane</keyword>
<accession>A0ABX1PAG8</accession>
<comment type="caution">
    <text evidence="2">The sequence shown here is derived from an EMBL/GenBank/DDBJ whole genome shotgun (WGS) entry which is preliminary data.</text>
</comment>
<keyword evidence="1" id="KW-0472">Membrane</keyword>
<feature type="transmembrane region" description="Helical" evidence="1">
    <location>
        <begin position="180"/>
        <end position="198"/>
    </location>
</feature>
<gene>
    <name evidence="2" type="ORF">DP116_19140</name>
</gene>
<dbReference type="SUPFAM" id="SSF56726">
    <property type="entry name" value="DNA topoisomerase IV, alpha subunit"/>
    <property type="match status" value="1"/>
</dbReference>
<keyword evidence="1" id="KW-1133">Transmembrane helix</keyword>
<feature type="transmembrane region" description="Helical" evidence="1">
    <location>
        <begin position="156"/>
        <end position="174"/>
    </location>
</feature>
<dbReference type="Gene3D" id="3.40.1360.10">
    <property type="match status" value="1"/>
</dbReference>
<keyword evidence="3" id="KW-1185">Reference proteome</keyword>
<evidence type="ECO:0008006" key="4">
    <source>
        <dbReference type="Google" id="ProtNLM"/>
    </source>
</evidence>
<evidence type="ECO:0000256" key="1">
    <source>
        <dbReference type="SAM" id="Phobius"/>
    </source>
</evidence>
<reference evidence="2 3" key="1">
    <citation type="submission" date="2018-06" db="EMBL/GenBank/DDBJ databases">
        <title>Comparative genomics of Brasilonema spp. strains.</title>
        <authorList>
            <person name="Alvarenga D.O."/>
            <person name="Fiore M.F."/>
            <person name="Varani A.M."/>
        </authorList>
    </citation>
    <scope>NUCLEOTIDE SEQUENCE [LARGE SCALE GENOMIC DNA]</scope>
    <source>
        <strain evidence="2 3">SPC951</strain>
    </source>
</reference>
<organism evidence="2 3">
    <name type="scientific">Brasilonema bromeliae SPC951</name>
    <dbReference type="NCBI Taxonomy" id="385972"/>
    <lineage>
        <taxon>Bacteria</taxon>
        <taxon>Bacillati</taxon>
        <taxon>Cyanobacteriota</taxon>
        <taxon>Cyanophyceae</taxon>
        <taxon>Nostocales</taxon>
        <taxon>Scytonemataceae</taxon>
        <taxon>Brasilonema</taxon>
        <taxon>Bromeliae group (in: Brasilonema)</taxon>
    </lineage>
</organism>
<evidence type="ECO:0000313" key="2">
    <source>
        <dbReference type="EMBL" id="NMG21449.1"/>
    </source>
</evidence>
<dbReference type="Proteomes" id="UP000718564">
    <property type="component" value="Unassembled WGS sequence"/>
</dbReference>
<sequence length="443" mass="50078">MKCIQCGTDNKLKDRTSNQGRCIRCQHPFVFEPTNKDDEKITDSMFAKAIADISTNNTLFFTPKQFLYFLDNRVKRKRISGWGWLGLYLFFNVWATGFIGGFSSIFLAPILASFKLPASTTFIIANLGTQIWYIYKIYQDTKSSLINQPRRKENAQVLRLIGLIILIGGIYTSLFIFHSFILFVIYVLLGMLSIYLGFKQLNQSEIPQESLIRQEQVQSWLNRWRQINGSITKILPPPREEIAPAAVNPDVTAYSFDRLVVCDSAAIAQMLIANNFHFEKNCAILSISGYPQNIFDTTMLMLRRNPDLIVYALHDCSPRGVSLVNHLRTSSTWFLNSNVTMIDIGLLPRQIIAASRGMFIQSQSESAEAAKQLAPEIRSALSTDELEWLESGNFVELESFSPQKLIQILNHGIVNSQTLDSDDSSLILVDDTGNSMYVAESFG</sequence>
<name>A0ABX1PAG8_9CYAN</name>
<feature type="transmembrane region" description="Helical" evidence="1">
    <location>
        <begin position="85"/>
        <end position="110"/>
    </location>
</feature>
<dbReference type="InterPro" id="IPR036078">
    <property type="entry name" value="Spo11/TopoVI_A_sf"/>
</dbReference>
<proteinExistence type="predicted"/>
<dbReference type="RefSeq" id="WP_169156686.1">
    <property type="nucleotide sequence ID" value="NZ_CAWPJE010000158.1"/>
</dbReference>
<dbReference type="EMBL" id="QMEB01000164">
    <property type="protein sequence ID" value="NMG21449.1"/>
    <property type="molecule type" value="Genomic_DNA"/>
</dbReference>